<dbReference type="PANTHER" id="PTHR11012:SF30">
    <property type="entry name" value="PROTEIN KINASE-LIKE DOMAIN-CONTAINING"/>
    <property type="match status" value="1"/>
</dbReference>
<sequence length="174" mass="20285">MGSPLDEGDRLVIAHSDCWNNNFMFKYQDEDEITPSKMSFLDFQISMMDSPVKDLAQNIYATCDKSCLDHFDLLLETYYKSLSSSIRSLGSNPDELFTYEQLKQHWQKYSLAGLLSSLTIIKVELLEKDDAPDMVKMAEEGKSIEEYFDLTVRNEEEYNRRILDVFIHYGDNFL</sequence>
<gene>
    <name evidence="1" type="ORF">HHI36_012465</name>
</gene>
<dbReference type="Proteomes" id="UP001516400">
    <property type="component" value="Unassembled WGS sequence"/>
</dbReference>
<dbReference type="Gene3D" id="3.90.1200.10">
    <property type="match status" value="1"/>
</dbReference>
<dbReference type="SUPFAM" id="SSF56112">
    <property type="entry name" value="Protein kinase-like (PK-like)"/>
    <property type="match status" value="1"/>
</dbReference>
<dbReference type="InterPro" id="IPR004119">
    <property type="entry name" value="EcKL"/>
</dbReference>
<dbReference type="EMBL" id="JABFTP020000103">
    <property type="protein sequence ID" value="KAL3277107.1"/>
    <property type="molecule type" value="Genomic_DNA"/>
</dbReference>
<keyword evidence="2" id="KW-1185">Reference proteome</keyword>
<organism evidence="1 2">
    <name type="scientific">Cryptolaemus montrouzieri</name>
    <dbReference type="NCBI Taxonomy" id="559131"/>
    <lineage>
        <taxon>Eukaryota</taxon>
        <taxon>Metazoa</taxon>
        <taxon>Ecdysozoa</taxon>
        <taxon>Arthropoda</taxon>
        <taxon>Hexapoda</taxon>
        <taxon>Insecta</taxon>
        <taxon>Pterygota</taxon>
        <taxon>Neoptera</taxon>
        <taxon>Endopterygota</taxon>
        <taxon>Coleoptera</taxon>
        <taxon>Polyphaga</taxon>
        <taxon>Cucujiformia</taxon>
        <taxon>Coccinelloidea</taxon>
        <taxon>Coccinellidae</taxon>
        <taxon>Scymninae</taxon>
        <taxon>Scymnini</taxon>
        <taxon>Cryptolaemus</taxon>
    </lineage>
</organism>
<evidence type="ECO:0000313" key="2">
    <source>
        <dbReference type="Proteomes" id="UP001516400"/>
    </source>
</evidence>
<dbReference type="PANTHER" id="PTHR11012">
    <property type="entry name" value="PROTEIN KINASE-LIKE DOMAIN-CONTAINING"/>
    <property type="match status" value="1"/>
</dbReference>
<reference evidence="1 2" key="1">
    <citation type="journal article" date="2021" name="BMC Biol.">
        <title>Horizontally acquired antibacterial genes associated with adaptive radiation of ladybird beetles.</title>
        <authorList>
            <person name="Li H.S."/>
            <person name="Tang X.F."/>
            <person name="Huang Y.H."/>
            <person name="Xu Z.Y."/>
            <person name="Chen M.L."/>
            <person name="Du X.Y."/>
            <person name="Qiu B.Y."/>
            <person name="Chen P.T."/>
            <person name="Zhang W."/>
            <person name="Slipinski A."/>
            <person name="Escalona H.E."/>
            <person name="Waterhouse R.M."/>
            <person name="Zwick A."/>
            <person name="Pang H."/>
        </authorList>
    </citation>
    <scope>NUCLEOTIDE SEQUENCE [LARGE SCALE GENOMIC DNA]</scope>
    <source>
        <strain evidence="1">SYSU2018</strain>
    </source>
</reference>
<proteinExistence type="predicted"/>
<comment type="caution">
    <text evidence="1">The sequence shown here is derived from an EMBL/GenBank/DDBJ whole genome shotgun (WGS) entry which is preliminary data.</text>
</comment>
<evidence type="ECO:0008006" key="3">
    <source>
        <dbReference type="Google" id="ProtNLM"/>
    </source>
</evidence>
<dbReference type="Pfam" id="PF02958">
    <property type="entry name" value="EcKL"/>
    <property type="match status" value="1"/>
</dbReference>
<accession>A0ABD2NFI1</accession>
<protein>
    <recommendedName>
        <fullName evidence="3">CHK kinase-like domain-containing protein</fullName>
    </recommendedName>
</protein>
<name>A0ABD2NFI1_9CUCU</name>
<evidence type="ECO:0000313" key="1">
    <source>
        <dbReference type="EMBL" id="KAL3277107.1"/>
    </source>
</evidence>
<dbReference type="AlphaFoldDB" id="A0ABD2NFI1"/>
<dbReference type="InterPro" id="IPR011009">
    <property type="entry name" value="Kinase-like_dom_sf"/>
</dbReference>